<protein>
    <submittedName>
        <fullName evidence="2">Uncharacterized protein</fullName>
    </submittedName>
</protein>
<comment type="caution">
    <text evidence="2">The sequence shown here is derived from an EMBL/GenBank/DDBJ whole genome shotgun (WGS) entry which is preliminary data.</text>
</comment>
<dbReference type="EMBL" id="JABANE010000154">
    <property type="protein sequence ID" value="NME72360.1"/>
    <property type="molecule type" value="Genomic_DNA"/>
</dbReference>
<organism evidence="2 3">
    <name type="scientific">Flammeovirga aprica JL-4</name>
    <dbReference type="NCBI Taxonomy" id="694437"/>
    <lineage>
        <taxon>Bacteria</taxon>
        <taxon>Pseudomonadati</taxon>
        <taxon>Bacteroidota</taxon>
        <taxon>Cytophagia</taxon>
        <taxon>Cytophagales</taxon>
        <taxon>Flammeovirgaceae</taxon>
        <taxon>Flammeovirga</taxon>
    </lineage>
</organism>
<dbReference type="InterPro" id="IPR043740">
    <property type="entry name" value="DUF5685"/>
</dbReference>
<feature type="region of interest" description="Disordered" evidence="1">
    <location>
        <begin position="279"/>
        <end position="298"/>
    </location>
</feature>
<evidence type="ECO:0000256" key="1">
    <source>
        <dbReference type="SAM" id="MobiDB-lite"/>
    </source>
</evidence>
<keyword evidence="3" id="KW-1185">Reference proteome</keyword>
<sequence>MFGILKQNLCKNANVVHSHHYNYCGTCKSIGTLFGNKSRVFLNNDIVFLSAILNDLSNKNRGCSTEKLDKSCFKLPKKNEVSSVFNFTSSLNIFLTKVKFNDSKEDNGGLKKLLVKGGELFYNNHFTKAYKSLHGMNFPLQKVDGYLAENTTLEATAHLTLDQYTDPTAQITKLCFEFGASLIHQSEVMIQKIGEIGTYLGRLVYLIDAKTDLEKDKEKNDFNPILNSDLITLESVNTAIQEAQNQLCAAVEGINLTGALENRYLRKIRNLNASQEPGKIIKKKKPKEQPQNQDQFNNHDGGYYDDGSDCGCCDCLPDIPVGKNCNCSSSRAEGDSGSGGGNDGDGGGCCDCDCCGCCSCDGCCCGCGDGCCCDCDCG</sequence>
<dbReference type="RefSeq" id="WP_169660554.1">
    <property type="nucleotide sequence ID" value="NZ_JABANE010000154.1"/>
</dbReference>
<proteinExistence type="predicted"/>
<accession>A0A7X9S0W8</accession>
<evidence type="ECO:0000313" key="3">
    <source>
        <dbReference type="Proteomes" id="UP000576082"/>
    </source>
</evidence>
<name>A0A7X9S0W8_9BACT</name>
<evidence type="ECO:0000313" key="2">
    <source>
        <dbReference type="EMBL" id="NME72360.1"/>
    </source>
</evidence>
<reference evidence="2 3" key="1">
    <citation type="submission" date="2020-04" db="EMBL/GenBank/DDBJ databases">
        <title>Flammeovirga sp. SR4, a novel species isolated from seawater.</title>
        <authorList>
            <person name="Wang X."/>
        </authorList>
    </citation>
    <scope>NUCLEOTIDE SEQUENCE [LARGE SCALE GENOMIC DNA]</scope>
    <source>
        <strain evidence="2 3">ATCC 23126</strain>
    </source>
</reference>
<dbReference type="Pfam" id="PF18937">
    <property type="entry name" value="DUF5685"/>
    <property type="match status" value="1"/>
</dbReference>
<dbReference type="AlphaFoldDB" id="A0A7X9S0W8"/>
<gene>
    <name evidence="2" type="ORF">HHU12_30645</name>
</gene>
<dbReference type="Proteomes" id="UP000576082">
    <property type="component" value="Unassembled WGS sequence"/>
</dbReference>